<sequence>MTKISIKLQDYKDNIEAANKSVQDLDKKKLKTQNFEKTNTKPFKSMISLISDLDHLVKQYIIVLNDDIKKYKKTEETLVDQDDSIANKIGGNQFGQN</sequence>
<reference evidence="2 3" key="1">
    <citation type="journal article" date="2023" name="Microbiol. Spectr.">
        <title>Symbiosis of Carpenter Bees with Uncharacterized Lactic Acid Bacteria Showing NAD Auxotrophy.</title>
        <authorList>
            <person name="Kawasaki S."/>
            <person name="Ozawa K."/>
            <person name="Mori T."/>
            <person name="Yamamoto A."/>
            <person name="Ito M."/>
            <person name="Ohkuma M."/>
            <person name="Sakamoto M."/>
            <person name="Matsutani M."/>
        </authorList>
    </citation>
    <scope>NUCLEOTIDE SEQUENCE [LARGE SCALE GENOMIC DNA]</scope>
    <source>
        <strain evidence="2 3">XA3</strain>
    </source>
</reference>
<feature type="coiled-coil region" evidence="1">
    <location>
        <begin position="1"/>
        <end position="28"/>
    </location>
</feature>
<evidence type="ECO:0008006" key="4">
    <source>
        <dbReference type="Google" id="ProtNLM"/>
    </source>
</evidence>
<dbReference type="RefSeq" id="WP_317635254.1">
    <property type="nucleotide sequence ID" value="NZ_AP026802.1"/>
</dbReference>
<dbReference type="Proteomes" id="UP001321861">
    <property type="component" value="Chromosome"/>
</dbReference>
<keyword evidence="3" id="KW-1185">Reference proteome</keyword>
<evidence type="ECO:0000313" key="2">
    <source>
        <dbReference type="EMBL" id="BDR59463.1"/>
    </source>
</evidence>
<name>A0AAU9DZ06_9LACO</name>
<evidence type="ECO:0000313" key="3">
    <source>
        <dbReference type="Proteomes" id="UP001321861"/>
    </source>
</evidence>
<protein>
    <recommendedName>
        <fullName evidence="4">Type VII secretion effector, SACOL2603 family</fullName>
    </recommendedName>
</protein>
<gene>
    <name evidence="2" type="ORF">XA3_19040</name>
</gene>
<keyword evidence="1" id="KW-0175">Coiled coil</keyword>
<dbReference type="EMBL" id="AP026802">
    <property type="protein sequence ID" value="BDR59463.1"/>
    <property type="molecule type" value="Genomic_DNA"/>
</dbReference>
<accession>A0AAU9DZ06</accession>
<dbReference type="AlphaFoldDB" id="A0AAU9DZ06"/>
<organism evidence="2 3">
    <name type="scientific">Xylocopilactobacillus apicola</name>
    <dbReference type="NCBI Taxonomy" id="2932184"/>
    <lineage>
        <taxon>Bacteria</taxon>
        <taxon>Bacillati</taxon>
        <taxon>Bacillota</taxon>
        <taxon>Bacilli</taxon>
        <taxon>Lactobacillales</taxon>
        <taxon>Lactobacillaceae</taxon>
        <taxon>Xylocopilactobacillus</taxon>
    </lineage>
</organism>
<dbReference type="KEGG" id="xap:XA3_19040"/>
<proteinExistence type="predicted"/>
<evidence type="ECO:0000256" key="1">
    <source>
        <dbReference type="SAM" id="Coils"/>
    </source>
</evidence>